<accession>A0A645B4Z3</accession>
<name>A0A645B4Z3_9ZZZZ</name>
<reference evidence="4" key="1">
    <citation type="submission" date="2019-08" db="EMBL/GenBank/DDBJ databases">
        <authorList>
            <person name="Kucharzyk K."/>
            <person name="Murdoch R.W."/>
            <person name="Higgins S."/>
            <person name="Loffler F."/>
        </authorList>
    </citation>
    <scope>NUCLEOTIDE SEQUENCE</scope>
</reference>
<evidence type="ECO:0000259" key="3">
    <source>
        <dbReference type="Pfam" id="PF17166"/>
    </source>
</evidence>
<dbReference type="AlphaFoldDB" id="A0A645B4Z3"/>
<dbReference type="Pfam" id="PF16323">
    <property type="entry name" value="DUF4959"/>
    <property type="match status" value="1"/>
</dbReference>
<evidence type="ECO:0000313" key="4">
    <source>
        <dbReference type="EMBL" id="MPM60138.1"/>
    </source>
</evidence>
<dbReference type="InterPro" id="IPR033431">
    <property type="entry name" value="DUF5126"/>
</dbReference>
<dbReference type="SUPFAM" id="SSF49785">
    <property type="entry name" value="Galactose-binding domain-like"/>
    <property type="match status" value="1"/>
</dbReference>
<sequence length="389" mass="45665">MKIKLFIINAIALFIVYGCGEDMKEPLIKNQGIPPEVEHVRIENIPGGAKIYYVLPENSDILYVVAEFYAQKEIKREVKSSRYNNYLMLEGFSEEKEYPVTLYTVSRSEVRSNGIITSINPLKSPLNSIRETLSVFETFGGVMTNFTNELEKEYIFYTLIKDEESGEWIEYDRLYTQSKNRDYAIRGLESKALEFGFYFSDKWKYNSDTLIMTLTPLYEIECDKSLWSDANLSDDSNEAYFPGAWDLANLWDNGDKFFYQPDSKYSIPNWFTINLGKKYRFSRMRYNQLTHHDTWKFADGAPQIFEIWGTNNPITNWDAWTLLGKFESVNPSGLPVGQFTEEDYAVNISGEEYDFQPMQEEYQYIRFKTIKTWGNTRYICFKELTLWGQ</sequence>
<gene>
    <name evidence="4" type="ORF">SDC9_106985</name>
</gene>
<dbReference type="Pfam" id="PF16391">
    <property type="entry name" value="DUF5000"/>
    <property type="match status" value="1"/>
</dbReference>
<dbReference type="InterPro" id="IPR032527">
    <property type="entry name" value="DUF4959"/>
</dbReference>
<proteinExistence type="predicted"/>
<feature type="domain" description="DUF5126" evidence="3">
    <location>
        <begin position="122"/>
        <end position="225"/>
    </location>
</feature>
<protein>
    <recommendedName>
        <fullName evidence="5">DUF4959 domain-containing protein</fullName>
    </recommendedName>
</protein>
<comment type="caution">
    <text evidence="4">The sequence shown here is derived from an EMBL/GenBank/DDBJ whole genome shotgun (WGS) entry which is preliminary data.</text>
</comment>
<dbReference type="EMBL" id="VSSQ01017646">
    <property type="protein sequence ID" value="MPM60138.1"/>
    <property type="molecule type" value="Genomic_DNA"/>
</dbReference>
<evidence type="ECO:0000259" key="2">
    <source>
        <dbReference type="Pfam" id="PF16391"/>
    </source>
</evidence>
<dbReference type="InterPro" id="IPR008979">
    <property type="entry name" value="Galactose-bd-like_sf"/>
</dbReference>
<dbReference type="Pfam" id="PF17166">
    <property type="entry name" value="DUF5126"/>
    <property type="match status" value="1"/>
</dbReference>
<dbReference type="Gene3D" id="2.60.120.260">
    <property type="entry name" value="Galactose-binding domain-like"/>
    <property type="match status" value="1"/>
</dbReference>
<organism evidence="4">
    <name type="scientific">bioreactor metagenome</name>
    <dbReference type="NCBI Taxonomy" id="1076179"/>
    <lineage>
        <taxon>unclassified sequences</taxon>
        <taxon>metagenomes</taxon>
        <taxon>ecological metagenomes</taxon>
    </lineage>
</organism>
<evidence type="ECO:0008006" key="5">
    <source>
        <dbReference type="Google" id="ProtNLM"/>
    </source>
</evidence>
<feature type="domain" description="DUF5000" evidence="2">
    <location>
        <begin position="259"/>
        <end position="388"/>
    </location>
</feature>
<dbReference type="PROSITE" id="PS51257">
    <property type="entry name" value="PROKAR_LIPOPROTEIN"/>
    <property type="match status" value="1"/>
</dbReference>
<evidence type="ECO:0000259" key="1">
    <source>
        <dbReference type="Pfam" id="PF16323"/>
    </source>
</evidence>
<feature type="domain" description="DUF4959" evidence="1">
    <location>
        <begin position="18"/>
        <end position="121"/>
    </location>
</feature>
<dbReference type="InterPro" id="IPR032164">
    <property type="entry name" value="DUF5000"/>
</dbReference>